<keyword evidence="4 6" id="KW-1133">Transmembrane helix</keyword>
<dbReference type="OrthoDB" id="3648309at2759"/>
<dbReference type="PROSITE" id="PS01114">
    <property type="entry name" value="GPR1_FUN34_YAAH"/>
    <property type="match status" value="1"/>
</dbReference>
<protein>
    <submittedName>
        <fullName evidence="7">Uncharacterized protein</fullName>
    </submittedName>
</protein>
<evidence type="ECO:0000256" key="4">
    <source>
        <dbReference type="ARBA" id="ARBA00022989"/>
    </source>
</evidence>
<dbReference type="FunCoup" id="A0A168SJ51">
    <property type="interactions" value="79"/>
</dbReference>
<dbReference type="InParanoid" id="A0A168SJ51"/>
<dbReference type="PANTHER" id="PTHR31123">
    <property type="entry name" value="ACCUMULATION OF DYADS PROTEIN 2-RELATED"/>
    <property type="match status" value="1"/>
</dbReference>
<dbReference type="NCBIfam" id="NF038013">
    <property type="entry name" value="AceTr_1"/>
    <property type="match status" value="1"/>
</dbReference>
<dbReference type="PANTHER" id="PTHR31123:SF1">
    <property type="entry name" value="ACCUMULATION OF DYADS PROTEIN 2-RELATED"/>
    <property type="match status" value="1"/>
</dbReference>
<reference evidence="7" key="1">
    <citation type="submission" date="2016-04" db="EMBL/GenBank/DDBJ databases">
        <authorList>
            <person name="Evans L.H."/>
            <person name="Alamgir A."/>
            <person name="Owens N."/>
            <person name="Weber N.D."/>
            <person name="Virtaneva K."/>
            <person name="Barbian K."/>
            <person name="Babar A."/>
            <person name="Rosenke K."/>
        </authorList>
    </citation>
    <scope>NUCLEOTIDE SEQUENCE [LARGE SCALE GENOMIC DNA]</scope>
    <source>
        <strain evidence="7">CBS 101.48</strain>
    </source>
</reference>
<dbReference type="InterPro" id="IPR047622">
    <property type="entry name" value="GPR1_FUN34_YAAH"/>
</dbReference>
<dbReference type="STRING" id="4829.A0A168SJ51"/>
<evidence type="ECO:0000313" key="7">
    <source>
        <dbReference type="EMBL" id="SAM08508.1"/>
    </source>
</evidence>
<dbReference type="OMA" id="AHQAPMY"/>
<dbReference type="AlphaFoldDB" id="A0A168SJ51"/>
<accession>A0A168SJ51</accession>
<gene>
    <name evidence="7" type="primary">ABSGL_14171.1 scaffold 14385</name>
</gene>
<name>A0A168SJ51_ABSGL</name>
<dbReference type="GO" id="GO:0015123">
    <property type="term" value="F:acetate transmembrane transporter activity"/>
    <property type="evidence" value="ECO:0007669"/>
    <property type="project" value="TreeGrafter"/>
</dbReference>
<dbReference type="Pfam" id="PF01184">
    <property type="entry name" value="Gpr1_Fun34_YaaH"/>
    <property type="match status" value="1"/>
</dbReference>
<evidence type="ECO:0000313" key="8">
    <source>
        <dbReference type="Proteomes" id="UP000078561"/>
    </source>
</evidence>
<keyword evidence="3 6" id="KW-0812">Transmembrane</keyword>
<feature type="transmembrane region" description="Helical" evidence="6">
    <location>
        <begin position="156"/>
        <end position="175"/>
    </location>
</feature>
<keyword evidence="5 6" id="KW-0472">Membrane</keyword>
<feature type="transmembrane region" description="Helical" evidence="6">
    <location>
        <begin position="182"/>
        <end position="201"/>
    </location>
</feature>
<dbReference type="InterPro" id="IPR051633">
    <property type="entry name" value="AceTr"/>
</dbReference>
<sequence length="220" mass="23194">MSMDTIEVPADTKYDMMAMEAPPLAPLPPPVASHVVTANPAPLGLCAFALSTFVLSLHLIGAGVDLDGPQNIVTSLALFYGGLCQTGNTFGATTFTSYGAYWVSYGFIYLPSSNIMDGYGGGQTEAFNRSLGLFMIGWALFTGLMLIAAHRSCVTLVAQFFMLFLTYVLTAACKFNGSSSTSVASGVCGLITALLAFYNAMAGMLTPDNSFFVLPIGRLP</sequence>
<dbReference type="Proteomes" id="UP000078561">
    <property type="component" value="Unassembled WGS sequence"/>
</dbReference>
<evidence type="ECO:0000256" key="1">
    <source>
        <dbReference type="ARBA" id="ARBA00004141"/>
    </source>
</evidence>
<comment type="similarity">
    <text evidence="2">Belongs to the acetate uptake transporter (AceTr) (TC 2.A.96) family.</text>
</comment>
<dbReference type="InterPro" id="IPR000791">
    <property type="entry name" value="Gpr1/Fun34/SatP-like"/>
</dbReference>
<proteinExistence type="inferred from homology"/>
<keyword evidence="8" id="KW-1185">Reference proteome</keyword>
<evidence type="ECO:0000256" key="5">
    <source>
        <dbReference type="ARBA" id="ARBA00023136"/>
    </source>
</evidence>
<feature type="transmembrane region" description="Helical" evidence="6">
    <location>
        <begin position="131"/>
        <end position="150"/>
    </location>
</feature>
<evidence type="ECO:0000256" key="2">
    <source>
        <dbReference type="ARBA" id="ARBA00005587"/>
    </source>
</evidence>
<dbReference type="GO" id="GO:0005886">
    <property type="term" value="C:plasma membrane"/>
    <property type="evidence" value="ECO:0007669"/>
    <property type="project" value="TreeGrafter"/>
</dbReference>
<comment type="subcellular location">
    <subcellularLocation>
        <location evidence="1">Membrane</location>
        <topology evidence="1">Multi-pass membrane protein</topology>
    </subcellularLocation>
</comment>
<evidence type="ECO:0000256" key="3">
    <source>
        <dbReference type="ARBA" id="ARBA00022692"/>
    </source>
</evidence>
<evidence type="ECO:0000256" key="6">
    <source>
        <dbReference type="SAM" id="Phobius"/>
    </source>
</evidence>
<dbReference type="EMBL" id="LT554895">
    <property type="protein sequence ID" value="SAM08508.1"/>
    <property type="molecule type" value="Genomic_DNA"/>
</dbReference>
<organism evidence="7">
    <name type="scientific">Absidia glauca</name>
    <name type="common">Pin mould</name>
    <dbReference type="NCBI Taxonomy" id="4829"/>
    <lineage>
        <taxon>Eukaryota</taxon>
        <taxon>Fungi</taxon>
        <taxon>Fungi incertae sedis</taxon>
        <taxon>Mucoromycota</taxon>
        <taxon>Mucoromycotina</taxon>
        <taxon>Mucoromycetes</taxon>
        <taxon>Mucorales</taxon>
        <taxon>Cunninghamellaceae</taxon>
        <taxon>Absidia</taxon>
    </lineage>
</organism>